<dbReference type="SMART" id="SM01126">
    <property type="entry name" value="DDE_Tnp_IS1595"/>
    <property type="match status" value="1"/>
</dbReference>
<dbReference type="NCBIfam" id="NF033547">
    <property type="entry name" value="transpos_IS1595"/>
    <property type="match status" value="1"/>
</dbReference>
<keyword evidence="3" id="KW-1185">Reference proteome</keyword>
<dbReference type="Pfam" id="PF12762">
    <property type="entry name" value="DDE_Tnp_IS1595"/>
    <property type="match status" value="1"/>
</dbReference>
<dbReference type="Proteomes" id="UP000005839">
    <property type="component" value="Unassembled WGS sequence"/>
</dbReference>
<dbReference type="InterPro" id="IPR024445">
    <property type="entry name" value="Tnp_ISXO2-like"/>
</dbReference>
<reference evidence="2 3" key="1">
    <citation type="submission" date="2007-10" db="EMBL/GenBank/DDBJ databases">
        <authorList>
            <person name="Yayanos A."/>
            <person name="Ferriera S."/>
            <person name="Johnson J."/>
            <person name="Kravitz S."/>
            <person name="Halpern A."/>
            <person name="Remington K."/>
            <person name="Beeson K."/>
            <person name="Tran B."/>
            <person name="Rogers Y.-H."/>
            <person name="Friedman R."/>
            <person name="Venter J.C."/>
        </authorList>
    </citation>
    <scope>NUCLEOTIDE SEQUENCE [LARGE SCALE GENOMIC DNA]</scope>
    <source>
        <strain evidence="2 3">KT99</strain>
    </source>
</reference>
<evidence type="ECO:0000259" key="1">
    <source>
        <dbReference type="SMART" id="SM01126"/>
    </source>
</evidence>
<protein>
    <recommendedName>
        <fullName evidence="1">ISXO2-like transposase domain-containing protein</fullName>
    </recommendedName>
</protein>
<sequence>MNMNVVNGFKTQEIKNWADMHLSDGCTVVSDGLACFRAVTQSHCAHVSLVTGGGASCVEIEAFRWVNTMIGNVKISLHGAYHSISAEYLPRYLGEFCYRFNRRFNLTELLPRFMSVAVRTPPMPYRLLKMAEPHG</sequence>
<name>A9D5I1_9GAMM</name>
<proteinExistence type="predicted"/>
<dbReference type="AlphaFoldDB" id="A9D5I1"/>
<feature type="domain" description="ISXO2-like transposase" evidence="1">
    <location>
        <begin position="5"/>
        <end position="101"/>
    </location>
</feature>
<evidence type="ECO:0000313" key="2">
    <source>
        <dbReference type="EMBL" id="EDQ01406.1"/>
    </source>
</evidence>
<dbReference type="EMBL" id="ABIC01000010">
    <property type="protein sequence ID" value="EDQ01406.1"/>
    <property type="molecule type" value="Genomic_DNA"/>
</dbReference>
<comment type="caution">
    <text evidence="2">The sequence shown here is derived from an EMBL/GenBank/DDBJ whole genome shotgun (WGS) entry which is preliminary data.</text>
</comment>
<organism evidence="2 3">
    <name type="scientific">Shewanella benthica KT99</name>
    <dbReference type="NCBI Taxonomy" id="314608"/>
    <lineage>
        <taxon>Bacteria</taxon>
        <taxon>Pseudomonadati</taxon>
        <taxon>Pseudomonadota</taxon>
        <taxon>Gammaproteobacteria</taxon>
        <taxon>Alteromonadales</taxon>
        <taxon>Shewanellaceae</taxon>
        <taxon>Shewanella</taxon>
    </lineage>
</organism>
<gene>
    <name evidence="2" type="ORF">KT99_02176</name>
</gene>
<evidence type="ECO:0000313" key="3">
    <source>
        <dbReference type="Proteomes" id="UP000005839"/>
    </source>
</evidence>
<accession>A9D5I1</accession>
<dbReference type="STRING" id="314608.KT99_02176"/>